<evidence type="ECO:0000256" key="2">
    <source>
        <dbReference type="ARBA" id="ARBA00005300"/>
    </source>
</evidence>
<dbReference type="InterPro" id="IPR036397">
    <property type="entry name" value="RNaseH_sf"/>
</dbReference>
<dbReference type="EC" id="3.1.26.4" evidence="4 10"/>
<dbReference type="Pfam" id="PF00075">
    <property type="entry name" value="RNase_H"/>
    <property type="match status" value="1"/>
</dbReference>
<evidence type="ECO:0000256" key="1">
    <source>
        <dbReference type="ARBA" id="ARBA00000077"/>
    </source>
</evidence>
<evidence type="ECO:0000259" key="11">
    <source>
        <dbReference type="PROSITE" id="PS50879"/>
    </source>
</evidence>
<dbReference type="Gene3D" id="3.30.420.10">
    <property type="entry name" value="Ribonuclease H-like superfamily/Ribonuclease H"/>
    <property type="match status" value="1"/>
</dbReference>
<evidence type="ECO:0000256" key="10">
    <source>
        <dbReference type="HAMAP-Rule" id="MF_00042"/>
    </source>
</evidence>
<feature type="binding site" evidence="10">
    <location>
        <position position="23"/>
    </location>
    <ligand>
        <name>Mg(2+)</name>
        <dbReference type="ChEBI" id="CHEBI:18420"/>
        <label>2</label>
    </ligand>
</feature>
<keyword evidence="5 10" id="KW-0540">Nuclease</keyword>
<dbReference type="PROSITE" id="PS50879">
    <property type="entry name" value="RNASE_H_1"/>
    <property type="match status" value="1"/>
</dbReference>
<evidence type="ECO:0000256" key="3">
    <source>
        <dbReference type="ARBA" id="ARBA00011245"/>
    </source>
</evidence>
<evidence type="ECO:0000256" key="9">
    <source>
        <dbReference type="ARBA" id="ARBA00022842"/>
    </source>
</evidence>
<feature type="binding site" evidence="10">
    <location>
        <position position="157"/>
    </location>
    <ligand>
        <name>Mg(2+)</name>
        <dbReference type="ChEBI" id="CHEBI:18420"/>
        <label>2</label>
    </ligand>
</feature>
<dbReference type="InterPro" id="IPR012337">
    <property type="entry name" value="RNaseH-like_sf"/>
</dbReference>
<dbReference type="PANTHER" id="PTHR10642">
    <property type="entry name" value="RIBONUCLEASE H1"/>
    <property type="match status" value="1"/>
</dbReference>
<feature type="domain" description="RNase H type-1" evidence="11">
    <location>
        <begin position="14"/>
        <end position="165"/>
    </location>
</feature>
<dbReference type="GO" id="GO:0000287">
    <property type="term" value="F:magnesium ion binding"/>
    <property type="evidence" value="ECO:0007669"/>
    <property type="project" value="UniProtKB-UniRule"/>
</dbReference>
<feature type="binding site" evidence="10">
    <location>
        <position position="68"/>
    </location>
    <ligand>
        <name>Mg(2+)</name>
        <dbReference type="ChEBI" id="CHEBI:18420"/>
        <label>1</label>
    </ligand>
</feature>
<feature type="binding site" evidence="10">
    <location>
        <position position="93"/>
    </location>
    <ligand>
        <name>Mg(2+)</name>
        <dbReference type="ChEBI" id="CHEBI:18420"/>
        <label>1</label>
    </ligand>
</feature>
<keyword evidence="13" id="KW-1185">Reference proteome</keyword>
<comment type="subcellular location">
    <subcellularLocation>
        <location evidence="10">Cytoplasm</location>
    </subcellularLocation>
</comment>
<dbReference type="InterPro" id="IPR002156">
    <property type="entry name" value="RNaseH_domain"/>
</dbReference>
<sequence>MNQASSGDAEPATGETRLEIYTDGSSLGNPGPSGWGFVAVLLDEGGNVVEEAERSASGSKITTNNRAELAAAIAAMGYANKAHPGTPVTILSDSQYLVKGFTEWLPGWKARGWRNSSGKAVENQDLWERLESAAEGQDVSWRWVEAHRGHAYNERADALARTAAERARPSGFAKRSAA</sequence>
<evidence type="ECO:0000256" key="4">
    <source>
        <dbReference type="ARBA" id="ARBA00012180"/>
    </source>
</evidence>
<dbReference type="OrthoDB" id="7689570at2"/>
<gene>
    <name evidence="10" type="primary">rnhA</name>
    <name evidence="12" type="ORF">SAMN04489858_10310</name>
</gene>
<dbReference type="STRING" id="364199.SAMN04489858_10310"/>
<dbReference type="PANTHER" id="PTHR10642:SF26">
    <property type="entry name" value="RIBONUCLEASE H1"/>
    <property type="match status" value="1"/>
</dbReference>
<name>A0A1I0BNV0_9RHOB</name>
<comment type="similarity">
    <text evidence="2 10">Belongs to the RNase H family.</text>
</comment>
<dbReference type="InterPro" id="IPR050092">
    <property type="entry name" value="RNase_H"/>
</dbReference>
<evidence type="ECO:0000313" key="12">
    <source>
        <dbReference type="EMBL" id="SET08611.1"/>
    </source>
</evidence>
<dbReference type="InterPro" id="IPR022892">
    <property type="entry name" value="RNaseHI"/>
</dbReference>
<evidence type="ECO:0000313" key="13">
    <source>
        <dbReference type="Proteomes" id="UP000199180"/>
    </source>
</evidence>
<evidence type="ECO:0000256" key="7">
    <source>
        <dbReference type="ARBA" id="ARBA00022759"/>
    </source>
</evidence>
<dbReference type="SUPFAM" id="SSF53098">
    <property type="entry name" value="Ribonuclease H-like"/>
    <property type="match status" value="1"/>
</dbReference>
<dbReference type="GO" id="GO:0005737">
    <property type="term" value="C:cytoplasm"/>
    <property type="evidence" value="ECO:0007669"/>
    <property type="project" value="UniProtKB-SubCell"/>
</dbReference>
<dbReference type="GO" id="GO:0004523">
    <property type="term" value="F:RNA-DNA hybrid ribonuclease activity"/>
    <property type="evidence" value="ECO:0007669"/>
    <property type="project" value="UniProtKB-UniRule"/>
</dbReference>
<keyword evidence="8 10" id="KW-0378">Hydrolase</keyword>
<dbReference type="AlphaFoldDB" id="A0A1I0BNV0"/>
<dbReference type="Proteomes" id="UP000199180">
    <property type="component" value="Unassembled WGS sequence"/>
</dbReference>
<dbReference type="CDD" id="cd09278">
    <property type="entry name" value="RNase_HI_prokaryote_like"/>
    <property type="match status" value="1"/>
</dbReference>
<reference evidence="12 13" key="1">
    <citation type="submission" date="2016-10" db="EMBL/GenBank/DDBJ databases">
        <authorList>
            <person name="de Groot N.N."/>
        </authorList>
    </citation>
    <scope>NUCLEOTIDE SEQUENCE [LARGE SCALE GENOMIC DNA]</scope>
    <source>
        <strain evidence="12 13">DSM 17862</strain>
    </source>
</reference>
<comment type="function">
    <text evidence="10">Endonuclease that specifically degrades the RNA of RNA-DNA hybrids.</text>
</comment>
<keyword evidence="6 10" id="KW-0479">Metal-binding</keyword>
<feature type="binding site" evidence="10">
    <location>
        <position position="23"/>
    </location>
    <ligand>
        <name>Mg(2+)</name>
        <dbReference type="ChEBI" id="CHEBI:18420"/>
        <label>1</label>
    </ligand>
</feature>
<dbReference type="EMBL" id="FOHO01000003">
    <property type="protein sequence ID" value="SET08611.1"/>
    <property type="molecule type" value="Genomic_DNA"/>
</dbReference>
<dbReference type="RefSeq" id="WP_090732923.1">
    <property type="nucleotide sequence ID" value="NZ_FOHO01000003.1"/>
</dbReference>
<keyword evidence="10" id="KW-0963">Cytoplasm</keyword>
<keyword evidence="7 10" id="KW-0255">Endonuclease</keyword>
<protein>
    <recommendedName>
        <fullName evidence="4 10">Ribonuclease H</fullName>
        <shortName evidence="10">RNase H</shortName>
        <ecNumber evidence="4 10">3.1.26.4</ecNumber>
    </recommendedName>
</protein>
<comment type="subunit">
    <text evidence="3 10">Monomer.</text>
</comment>
<evidence type="ECO:0000256" key="8">
    <source>
        <dbReference type="ARBA" id="ARBA00022801"/>
    </source>
</evidence>
<keyword evidence="9 10" id="KW-0460">Magnesium</keyword>
<comment type="cofactor">
    <cofactor evidence="10">
        <name>Mg(2+)</name>
        <dbReference type="ChEBI" id="CHEBI:18420"/>
    </cofactor>
    <text evidence="10">Binds 1 Mg(2+) ion per subunit. May bind a second metal ion at a regulatory site, or after substrate binding.</text>
</comment>
<accession>A0A1I0BNV0</accession>
<dbReference type="GO" id="GO:0003676">
    <property type="term" value="F:nucleic acid binding"/>
    <property type="evidence" value="ECO:0007669"/>
    <property type="project" value="InterPro"/>
</dbReference>
<organism evidence="12 13">
    <name type="scientific">Paracoccus homiensis</name>
    <dbReference type="NCBI Taxonomy" id="364199"/>
    <lineage>
        <taxon>Bacteria</taxon>
        <taxon>Pseudomonadati</taxon>
        <taxon>Pseudomonadota</taxon>
        <taxon>Alphaproteobacteria</taxon>
        <taxon>Rhodobacterales</taxon>
        <taxon>Paracoccaceae</taxon>
        <taxon>Paracoccus</taxon>
    </lineage>
</organism>
<dbReference type="GO" id="GO:0043137">
    <property type="term" value="P:DNA replication, removal of RNA primer"/>
    <property type="evidence" value="ECO:0007669"/>
    <property type="project" value="TreeGrafter"/>
</dbReference>
<evidence type="ECO:0000256" key="5">
    <source>
        <dbReference type="ARBA" id="ARBA00022722"/>
    </source>
</evidence>
<proteinExistence type="inferred from homology"/>
<evidence type="ECO:0000256" key="6">
    <source>
        <dbReference type="ARBA" id="ARBA00022723"/>
    </source>
</evidence>
<comment type="catalytic activity">
    <reaction evidence="1 10">
        <text>Endonucleolytic cleavage to 5'-phosphomonoester.</text>
        <dbReference type="EC" id="3.1.26.4"/>
    </reaction>
</comment>
<dbReference type="HAMAP" id="MF_00042">
    <property type="entry name" value="RNase_H"/>
    <property type="match status" value="1"/>
</dbReference>